<organism evidence="1 2">
    <name type="scientific">Nibea albiflora</name>
    <name type="common">Yellow drum</name>
    <name type="synonym">Corvina albiflora</name>
    <dbReference type="NCBI Taxonomy" id="240163"/>
    <lineage>
        <taxon>Eukaryota</taxon>
        <taxon>Metazoa</taxon>
        <taxon>Chordata</taxon>
        <taxon>Craniata</taxon>
        <taxon>Vertebrata</taxon>
        <taxon>Euteleostomi</taxon>
        <taxon>Actinopterygii</taxon>
        <taxon>Neopterygii</taxon>
        <taxon>Teleostei</taxon>
        <taxon>Neoteleostei</taxon>
        <taxon>Acanthomorphata</taxon>
        <taxon>Eupercaria</taxon>
        <taxon>Sciaenidae</taxon>
        <taxon>Nibea</taxon>
    </lineage>
</organism>
<evidence type="ECO:0000313" key="1">
    <source>
        <dbReference type="EMBL" id="KAG8012921.1"/>
    </source>
</evidence>
<protein>
    <submittedName>
        <fullName evidence="1">Uncharacterized protein</fullName>
    </submittedName>
</protein>
<sequence length="85" mass="9567">MGSSNVVLEQELGKQAMKPGSAASTDMMTESKKLKSTLMEEAKKRKGEMYDMSRNDQFIQDYNVKEARFGISPAQLCRSAFPVQR</sequence>
<name>A0ACB7FIK5_NIBAL</name>
<proteinExistence type="predicted"/>
<comment type="caution">
    <text evidence="1">The sequence shown here is derived from an EMBL/GenBank/DDBJ whole genome shotgun (WGS) entry which is preliminary data.</text>
</comment>
<dbReference type="Proteomes" id="UP000805704">
    <property type="component" value="Chromosome 12"/>
</dbReference>
<accession>A0ACB7FIK5</accession>
<gene>
    <name evidence="1" type="ORF">GBF38_020884</name>
</gene>
<keyword evidence="2" id="KW-1185">Reference proteome</keyword>
<evidence type="ECO:0000313" key="2">
    <source>
        <dbReference type="Proteomes" id="UP000805704"/>
    </source>
</evidence>
<dbReference type="EMBL" id="CM024800">
    <property type="protein sequence ID" value="KAG8012921.1"/>
    <property type="molecule type" value="Genomic_DNA"/>
</dbReference>
<reference evidence="1" key="1">
    <citation type="submission" date="2020-04" db="EMBL/GenBank/DDBJ databases">
        <title>A chromosome-scale assembly and high-density genetic map of the yellow drum (Nibea albiflora) genome.</title>
        <authorList>
            <person name="Xu D."/>
            <person name="Zhang W."/>
            <person name="Chen R."/>
            <person name="Tan P."/>
            <person name="Wang L."/>
            <person name="Song H."/>
            <person name="Tian L."/>
            <person name="Zhu Q."/>
            <person name="Wang B."/>
        </authorList>
    </citation>
    <scope>NUCLEOTIDE SEQUENCE</scope>
    <source>
        <strain evidence="1">ZJHYS-2018</strain>
    </source>
</reference>